<feature type="region of interest" description="Disordered" evidence="1">
    <location>
        <begin position="75"/>
        <end position="101"/>
    </location>
</feature>
<feature type="compositionally biased region" description="Polar residues" evidence="1">
    <location>
        <begin position="80"/>
        <end position="91"/>
    </location>
</feature>
<name>A0A804PN81_MAIZE</name>
<dbReference type="InParanoid" id="A0A804PN81"/>
<sequence length="101" mass="10895">MRYQRCGLKDAAVRMTCGKLVAARSGPSRWMPRPWLEIPCSASDHHLYAGTPSRGMAGDWSPSCEIFSATVIRETRSSTRRSMGSPASQNGMLGGAPAPQV</sequence>
<keyword evidence="3" id="KW-1185">Reference proteome</keyword>
<reference evidence="3" key="1">
    <citation type="journal article" date="2009" name="Science">
        <title>The B73 maize genome: complexity, diversity, and dynamics.</title>
        <authorList>
            <person name="Schnable P.S."/>
            <person name="Ware D."/>
            <person name="Fulton R.S."/>
            <person name="Stein J.C."/>
            <person name="Wei F."/>
            <person name="Pasternak S."/>
            <person name="Liang C."/>
            <person name="Zhang J."/>
            <person name="Fulton L."/>
            <person name="Graves T.A."/>
            <person name="Minx P."/>
            <person name="Reily A.D."/>
            <person name="Courtney L."/>
            <person name="Kruchowski S.S."/>
            <person name="Tomlinson C."/>
            <person name="Strong C."/>
            <person name="Delehaunty K."/>
            <person name="Fronick C."/>
            <person name="Courtney B."/>
            <person name="Rock S.M."/>
            <person name="Belter E."/>
            <person name="Du F."/>
            <person name="Kim K."/>
            <person name="Abbott R.M."/>
            <person name="Cotton M."/>
            <person name="Levy A."/>
            <person name="Marchetto P."/>
            <person name="Ochoa K."/>
            <person name="Jackson S.M."/>
            <person name="Gillam B."/>
            <person name="Chen W."/>
            <person name="Yan L."/>
            <person name="Higginbotham J."/>
            <person name="Cardenas M."/>
            <person name="Waligorski J."/>
            <person name="Applebaum E."/>
            <person name="Phelps L."/>
            <person name="Falcone J."/>
            <person name="Kanchi K."/>
            <person name="Thane T."/>
            <person name="Scimone A."/>
            <person name="Thane N."/>
            <person name="Henke J."/>
            <person name="Wang T."/>
            <person name="Ruppert J."/>
            <person name="Shah N."/>
            <person name="Rotter K."/>
            <person name="Hodges J."/>
            <person name="Ingenthron E."/>
            <person name="Cordes M."/>
            <person name="Kohlberg S."/>
            <person name="Sgro J."/>
            <person name="Delgado B."/>
            <person name="Mead K."/>
            <person name="Chinwalla A."/>
            <person name="Leonard S."/>
            <person name="Crouse K."/>
            <person name="Collura K."/>
            <person name="Kudrna D."/>
            <person name="Currie J."/>
            <person name="He R."/>
            <person name="Angelova A."/>
            <person name="Rajasekar S."/>
            <person name="Mueller T."/>
            <person name="Lomeli R."/>
            <person name="Scara G."/>
            <person name="Ko A."/>
            <person name="Delaney K."/>
            <person name="Wissotski M."/>
            <person name="Lopez G."/>
            <person name="Campos D."/>
            <person name="Braidotti M."/>
            <person name="Ashley E."/>
            <person name="Golser W."/>
            <person name="Kim H."/>
            <person name="Lee S."/>
            <person name="Lin J."/>
            <person name="Dujmic Z."/>
            <person name="Kim W."/>
            <person name="Talag J."/>
            <person name="Zuccolo A."/>
            <person name="Fan C."/>
            <person name="Sebastian A."/>
            <person name="Kramer M."/>
            <person name="Spiegel L."/>
            <person name="Nascimento L."/>
            <person name="Zutavern T."/>
            <person name="Miller B."/>
            <person name="Ambroise C."/>
            <person name="Muller S."/>
            <person name="Spooner W."/>
            <person name="Narechania A."/>
            <person name="Ren L."/>
            <person name="Wei S."/>
            <person name="Kumari S."/>
            <person name="Faga B."/>
            <person name="Levy M.J."/>
            <person name="McMahan L."/>
            <person name="Van Buren P."/>
            <person name="Vaughn M.W."/>
            <person name="Ying K."/>
            <person name="Yeh C.-T."/>
            <person name="Emrich S.J."/>
            <person name="Jia Y."/>
            <person name="Kalyanaraman A."/>
            <person name="Hsia A.-P."/>
            <person name="Barbazuk W.B."/>
            <person name="Baucom R.S."/>
            <person name="Brutnell T.P."/>
            <person name="Carpita N.C."/>
            <person name="Chaparro C."/>
            <person name="Chia J.-M."/>
            <person name="Deragon J.-M."/>
            <person name="Estill J.C."/>
            <person name="Fu Y."/>
            <person name="Jeddeloh J.A."/>
            <person name="Han Y."/>
            <person name="Lee H."/>
            <person name="Li P."/>
            <person name="Lisch D.R."/>
            <person name="Liu S."/>
            <person name="Liu Z."/>
            <person name="Nagel D.H."/>
            <person name="McCann M.C."/>
            <person name="SanMiguel P."/>
            <person name="Myers A.M."/>
            <person name="Nettleton D."/>
            <person name="Nguyen J."/>
            <person name="Penning B.W."/>
            <person name="Ponnala L."/>
            <person name="Schneider K.L."/>
            <person name="Schwartz D.C."/>
            <person name="Sharma A."/>
            <person name="Soderlund C."/>
            <person name="Springer N.M."/>
            <person name="Sun Q."/>
            <person name="Wang H."/>
            <person name="Waterman M."/>
            <person name="Westerman R."/>
            <person name="Wolfgruber T.K."/>
            <person name="Yang L."/>
            <person name="Yu Y."/>
            <person name="Zhang L."/>
            <person name="Zhou S."/>
            <person name="Zhu Q."/>
            <person name="Bennetzen J.L."/>
            <person name="Dawe R.K."/>
            <person name="Jiang J."/>
            <person name="Jiang N."/>
            <person name="Presting G.G."/>
            <person name="Wessler S.R."/>
            <person name="Aluru S."/>
            <person name="Martienssen R.A."/>
            <person name="Clifton S.W."/>
            <person name="McCombie W.R."/>
            <person name="Wing R.A."/>
            <person name="Wilson R.K."/>
        </authorList>
    </citation>
    <scope>NUCLEOTIDE SEQUENCE [LARGE SCALE GENOMIC DNA]</scope>
    <source>
        <strain evidence="3">cv. B73</strain>
    </source>
</reference>
<organism evidence="2 3">
    <name type="scientific">Zea mays</name>
    <name type="common">Maize</name>
    <dbReference type="NCBI Taxonomy" id="4577"/>
    <lineage>
        <taxon>Eukaryota</taxon>
        <taxon>Viridiplantae</taxon>
        <taxon>Streptophyta</taxon>
        <taxon>Embryophyta</taxon>
        <taxon>Tracheophyta</taxon>
        <taxon>Spermatophyta</taxon>
        <taxon>Magnoliopsida</taxon>
        <taxon>Liliopsida</taxon>
        <taxon>Poales</taxon>
        <taxon>Poaceae</taxon>
        <taxon>PACMAD clade</taxon>
        <taxon>Panicoideae</taxon>
        <taxon>Andropogonodae</taxon>
        <taxon>Andropogoneae</taxon>
        <taxon>Tripsacinae</taxon>
        <taxon>Zea</taxon>
    </lineage>
</organism>
<evidence type="ECO:0000256" key="1">
    <source>
        <dbReference type="SAM" id="MobiDB-lite"/>
    </source>
</evidence>
<evidence type="ECO:0000313" key="3">
    <source>
        <dbReference type="Proteomes" id="UP000007305"/>
    </source>
</evidence>
<dbReference type="EnsemblPlants" id="Zm00001eb255150_T001">
    <property type="protein sequence ID" value="Zm00001eb255150_P001"/>
    <property type="gene ID" value="Zm00001eb255150"/>
</dbReference>
<protein>
    <submittedName>
        <fullName evidence="2">Uncharacterized protein</fullName>
    </submittedName>
</protein>
<proteinExistence type="predicted"/>
<dbReference type="AlphaFoldDB" id="A0A804PN81"/>
<dbReference type="Gramene" id="Zm00001eb255150_T001">
    <property type="protein sequence ID" value="Zm00001eb255150_P001"/>
    <property type="gene ID" value="Zm00001eb255150"/>
</dbReference>
<reference evidence="2" key="3">
    <citation type="submission" date="2021-05" db="UniProtKB">
        <authorList>
            <consortium name="EnsemblPlants"/>
        </authorList>
    </citation>
    <scope>IDENTIFICATION</scope>
    <source>
        <strain evidence="2">cv. B73</strain>
    </source>
</reference>
<accession>A0A804PN81</accession>
<evidence type="ECO:0000313" key="2">
    <source>
        <dbReference type="EnsemblPlants" id="Zm00001eb255150_P001"/>
    </source>
</evidence>
<dbReference type="Proteomes" id="UP000007305">
    <property type="component" value="Chromosome 5"/>
</dbReference>
<reference evidence="2" key="2">
    <citation type="submission" date="2019-07" db="EMBL/GenBank/DDBJ databases">
        <authorList>
            <person name="Seetharam A."/>
            <person name="Woodhouse M."/>
            <person name="Cannon E."/>
        </authorList>
    </citation>
    <scope>NUCLEOTIDE SEQUENCE [LARGE SCALE GENOMIC DNA]</scope>
    <source>
        <strain evidence="2">cv. B73</strain>
    </source>
</reference>